<feature type="chain" id="PRO_5019429570" evidence="1">
    <location>
        <begin position="20"/>
        <end position="150"/>
    </location>
</feature>
<dbReference type="Gene3D" id="2.60.40.1890">
    <property type="entry name" value="PCu(A)C copper chaperone"/>
    <property type="match status" value="1"/>
</dbReference>
<accession>A0A419A6H1</accession>
<evidence type="ECO:0000256" key="1">
    <source>
        <dbReference type="SAM" id="SignalP"/>
    </source>
</evidence>
<feature type="signal peptide" evidence="1">
    <location>
        <begin position="1"/>
        <end position="19"/>
    </location>
</feature>
<dbReference type="Pfam" id="PF04314">
    <property type="entry name" value="PCuAC"/>
    <property type="match status" value="1"/>
</dbReference>
<name>A0A419A6H1_9RHOB</name>
<dbReference type="SUPFAM" id="SSF110087">
    <property type="entry name" value="DR1885-like metal-binding protein"/>
    <property type="match status" value="1"/>
</dbReference>
<organism evidence="2 3">
    <name type="scientific">Paracoccus siganidrum</name>
    <dbReference type="NCBI Taxonomy" id="1276757"/>
    <lineage>
        <taxon>Bacteria</taxon>
        <taxon>Pseudomonadati</taxon>
        <taxon>Pseudomonadota</taxon>
        <taxon>Alphaproteobacteria</taxon>
        <taxon>Rhodobacterales</taxon>
        <taxon>Paracoccaceae</taxon>
        <taxon>Paracoccus</taxon>
    </lineage>
</organism>
<dbReference type="PANTHER" id="PTHR36302">
    <property type="entry name" value="BLR7088 PROTEIN"/>
    <property type="match status" value="1"/>
</dbReference>
<evidence type="ECO:0000313" key="2">
    <source>
        <dbReference type="EMBL" id="RJL13968.1"/>
    </source>
</evidence>
<evidence type="ECO:0000313" key="3">
    <source>
        <dbReference type="Proteomes" id="UP000283587"/>
    </source>
</evidence>
<keyword evidence="1" id="KW-0732">Signal</keyword>
<sequence>MRPTACAAIMALLPLAAIGGETLVLSDGHVRSGNPRSAAAYLAIENRGAGDCHLRAVESELAARVELHRTLDEGGVMKMVPLAEGITIPAGETRHLRQGGDHVMMMGLHAPVAEGQLVPLSLDFGDCGTVALQLPVTPHVTPRRQGAAHH</sequence>
<gene>
    <name evidence="2" type="ORF">D3P05_11625</name>
</gene>
<dbReference type="PANTHER" id="PTHR36302:SF1">
    <property type="entry name" value="COPPER CHAPERONE PCU(A)C"/>
    <property type="match status" value="1"/>
</dbReference>
<dbReference type="InterPro" id="IPR058248">
    <property type="entry name" value="Lxx211020-like"/>
</dbReference>
<dbReference type="EMBL" id="QZEW01000043">
    <property type="protein sequence ID" value="RJL13968.1"/>
    <property type="molecule type" value="Genomic_DNA"/>
</dbReference>
<dbReference type="RefSeq" id="WP_119898329.1">
    <property type="nucleotide sequence ID" value="NZ_QNRC01000001.1"/>
</dbReference>
<dbReference type="InterPro" id="IPR036182">
    <property type="entry name" value="PCuAC_sf"/>
</dbReference>
<dbReference type="InterPro" id="IPR007410">
    <property type="entry name" value="LpqE-like"/>
</dbReference>
<comment type="caution">
    <text evidence="2">The sequence shown here is derived from an EMBL/GenBank/DDBJ whole genome shotgun (WGS) entry which is preliminary data.</text>
</comment>
<dbReference type="Proteomes" id="UP000283587">
    <property type="component" value="Unassembled WGS sequence"/>
</dbReference>
<protein>
    <submittedName>
        <fullName evidence="2">Copper chaperone PCu(A)C</fullName>
    </submittedName>
</protein>
<proteinExistence type="predicted"/>
<keyword evidence="3" id="KW-1185">Reference proteome</keyword>
<reference evidence="3" key="1">
    <citation type="submission" date="2018-09" db="EMBL/GenBank/DDBJ databases">
        <title>Paracoccus onubensis nov. sp. a moderate halophilic bacterium isolated from Gruta de las Maravillas (Aracena, Spain).</title>
        <authorList>
            <person name="Jurado V."/>
            <person name="Gutierrez-Patricio S."/>
            <person name="Gonzalez-Pimentel J.L."/>
            <person name="Miller A.Z."/>
            <person name="Laiz L."/>
            <person name="Saiz-Jimenez C."/>
        </authorList>
    </citation>
    <scope>NUCLEOTIDE SEQUENCE [LARGE SCALE GENOMIC DNA]</scope>
    <source>
        <strain evidence="3">DSM 26381</strain>
    </source>
</reference>
<dbReference type="AlphaFoldDB" id="A0A419A6H1"/>
<dbReference type="OrthoDB" id="9796962at2"/>